<feature type="domain" description="TonB-dependent receptor-like beta-barrel" evidence="16">
    <location>
        <begin position="281"/>
        <end position="718"/>
    </location>
</feature>
<evidence type="ECO:0000259" key="16">
    <source>
        <dbReference type="Pfam" id="PF00593"/>
    </source>
</evidence>
<gene>
    <name evidence="18" type="primary">fhuA</name>
</gene>
<sequence length="747" mass="82183">MLTRPISLHRFRPHPWRRDQTMARVFLNVSNNVSRIYRDSLFVTTAIVLIGIAASPAASQSATDASATALEPIVIQGGAASDSKADRTSVAAKNSSAATKINTPLVETPRSVSVTTEKEIEQRGAQSIIEAVRYSAGVTTGPNGFDPRFDQIFIRGFNITTVGDYRDSLRQPYINYGMFRTDPYQLQRVEVIKGPVSVLYGSGSPGGLVNKISKLPTEEPIHEVGISYSTKDRAQAMFDFGGPISEGNDDFLYRIVGLARHGDNNFDIADDRYFLAPSFTWKPDEGTSFTLYGLAQSDETDANVGAITTVDGKILDIRQSDPDYDYQKVKQQQIGYQFEHEFDNGLTFRQNLRYSHLDLRARYLGVSSWTGTVAHRNASSIRDEMNVFQVDNQLEAKFDTGPLAHTMLFGLDYTNLQSNWGYGIGAVNSAFDFDIANPTYGVSGATPAYDFIVADADMRQVGVYALDQIEAGNWRFNLGGRQTWVNQTRDTTYPSFGLNDSEDVNKNAFSWQAGALYLFDNGIAPFVSYATSFDPVTNRSASGKILEPTEGEQYELGVKYQPPGTDILLSAVAYHIVEKNKPVLVNPLTLAYDSLGEVTGKGIELEARAAIADGLDIIAAYTYNHSEVTGGDNEGNTPAFTPAHVASLWANYTFQETNPFNGLSVGAGVRYVSENWTDTANTSKNPSSFYVDASAAYDFGAIDKNYEGLTAAFNIRNIADQRDTVCNEGFCYLGQGRNMTATLKYRW</sequence>
<dbReference type="Gene3D" id="2.170.130.10">
    <property type="entry name" value="TonB-dependent receptor, plug domain"/>
    <property type="match status" value="1"/>
</dbReference>
<evidence type="ECO:0000256" key="14">
    <source>
        <dbReference type="PROSITE-ProRule" id="PRU01360"/>
    </source>
</evidence>
<keyword evidence="10 15" id="KW-0798">TonB box</keyword>
<comment type="similarity">
    <text evidence="2 14 15">Belongs to the TonB-dependent receptor family.</text>
</comment>
<accession>Q93JP3</accession>
<keyword evidence="4 14" id="KW-1134">Transmembrane beta strand</keyword>
<evidence type="ECO:0000256" key="6">
    <source>
        <dbReference type="ARBA" id="ARBA00022692"/>
    </source>
</evidence>
<keyword evidence="7" id="KW-0732">Signal</keyword>
<evidence type="ECO:0000256" key="7">
    <source>
        <dbReference type="ARBA" id="ARBA00022729"/>
    </source>
</evidence>
<evidence type="ECO:0000256" key="2">
    <source>
        <dbReference type="ARBA" id="ARBA00009810"/>
    </source>
</evidence>
<dbReference type="Pfam" id="PF00593">
    <property type="entry name" value="TonB_dep_Rec_b-barrel"/>
    <property type="match status" value="1"/>
</dbReference>
<dbReference type="GO" id="GO:0038023">
    <property type="term" value="F:signaling receptor activity"/>
    <property type="evidence" value="ECO:0007669"/>
    <property type="project" value="InterPro"/>
</dbReference>
<evidence type="ECO:0000256" key="13">
    <source>
        <dbReference type="ARBA" id="ARBA00023237"/>
    </source>
</evidence>
<dbReference type="InterPro" id="IPR037066">
    <property type="entry name" value="Plug_dom_sf"/>
</dbReference>
<dbReference type="GO" id="GO:0015891">
    <property type="term" value="P:siderophore transport"/>
    <property type="evidence" value="ECO:0007669"/>
    <property type="project" value="InterPro"/>
</dbReference>
<evidence type="ECO:0000256" key="3">
    <source>
        <dbReference type="ARBA" id="ARBA00022448"/>
    </source>
</evidence>
<dbReference type="SMR" id="Q93JP3"/>
<evidence type="ECO:0000259" key="17">
    <source>
        <dbReference type="Pfam" id="PF07715"/>
    </source>
</evidence>
<dbReference type="InterPro" id="IPR000531">
    <property type="entry name" value="Beta-barrel_TonB"/>
</dbReference>
<dbReference type="CDD" id="cd01347">
    <property type="entry name" value="ligand_gated_channel"/>
    <property type="match status" value="1"/>
</dbReference>
<dbReference type="InterPro" id="IPR036942">
    <property type="entry name" value="Beta-barrel_TonB_sf"/>
</dbReference>
<dbReference type="Pfam" id="PF07715">
    <property type="entry name" value="Plug"/>
    <property type="match status" value="1"/>
</dbReference>
<dbReference type="PANTHER" id="PTHR32552:SF68">
    <property type="entry name" value="FERRICHROME OUTER MEMBRANE TRANSPORTER_PHAGE RECEPTOR"/>
    <property type="match status" value="1"/>
</dbReference>
<dbReference type="PANTHER" id="PTHR32552">
    <property type="entry name" value="FERRICHROME IRON RECEPTOR-RELATED"/>
    <property type="match status" value="1"/>
</dbReference>
<evidence type="ECO:0000256" key="15">
    <source>
        <dbReference type="RuleBase" id="RU003357"/>
    </source>
</evidence>
<protein>
    <submittedName>
        <fullName evidence="18">Ferric hydroxamate uptake receptor</fullName>
    </submittedName>
</protein>
<dbReference type="SUPFAM" id="SSF56935">
    <property type="entry name" value="Porins"/>
    <property type="match status" value="1"/>
</dbReference>
<reference evidence="18" key="1">
    <citation type="submission" date="2001-07" db="EMBL/GenBank/DDBJ databases">
        <title>Structure, function and regulation of the Rhizobium leguminosarum vbs genes, which specify the synthesis of the siderophore vicibactin.</title>
        <authorList>
            <person name="Carter R.A."/>
        </authorList>
    </citation>
    <scope>NUCLEOTIDE SEQUENCE</scope>
</reference>
<evidence type="ECO:0000256" key="11">
    <source>
        <dbReference type="ARBA" id="ARBA00023136"/>
    </source>
</evidence>
<name>Q93JP3_RHILV</name>
<keyword evidence="6 14" id="KW-0812">Transmembrane</keyword>
<comment type="subcellular location">
    <subcellularLocation>
        <location evidence="1 14">Cell outer membrane</location>
        <topology evidence="1 14">Multi-pass membrane protein</topology>
    </subcellularLocation>
</comment>
<dbReference type="EMBL" id="AJ315451">
    <property type="protein sequence ID" value="CAC48054.1"/>
    <property type="molecule type" value="Genomic_DNA"/>
</dbReference>
<dbReference type="NCBIfam" id="TIGR01783">
    <property type="entry name" value="TonB-siderophor"/>
    <property type="match status" value="1"/>
</dbReference>
<dbReference type="InterPro" id="IPR039426">
    <property type="entry name" value="TonB-dep_rcpt-like"/>
</dbReference>
<dbReference type="GO" id="GO:0015344">
    <property type="term" value="F:siderophore uptake transmembrane transporter activity"/>
    <property type="evidence" value="ECO:0007669"/>
    <property type="project" value="TreeGrafter"/>
</dbReference>
<keyword evidence="13 14" id="KW-0998">Cell outer membrane</keyword>
<dbReference type="FunFam" id="2.170.130.10:FF:000001">
    <property type="entry name" value="Catecholate siderophore TonB-dependent receptor"/>
    <property type="match status" value="1"/>
</dbReference>
<feature type="domain" description="TonB-dependent receptor plug" evidence="17">
    <location>
        <begin position="105"/>
        <end position="207"/>
    </location>
</feature>
<evidence type="ECO:0000256" key="9">
    <source>
        <dbReference type="ARBA" id="ARBA00023065"/>
    </source>
</evidence>
<keyword evidence="8" id="KW-0408">Iron</keyword>
<evidence type="ECO:0000256" key="8">
    <source>
        <dbReference type="ARBA" id="ARBA00023004"/>
    </source>
</evidence>
<evidence type="ECO:0000256" key="12">
    <source>
        <dbReference type="ARBA" id="ARBA00023170"/>
    </source>
</evidence>
<keyword evidence="5" id="KW-0410">Iron transport</keyword>
<keyword evidence="3 14" id="KW-0813">Transport</keyword>
<evidence type="ECO:0000256" key="4">
    <source>
        <dbReference type="ARBA" id="ARBA00022452"/>
    </source>
</evidence>
<keyword evidence="11 14" id="KW-0472">Membrane</keyword>
<dbReference type="PROSITE" id="PS52016">
    <property type="entry name" value="TONB_DEPENDENT_REC_3"/>
    <property type="match status" value="1"/>
</dbReference>
<organism evidence="18">
    <name type="scientific">Rhizobium leguminosarum bv. viciae</name>
    <dbReference type="NCBI Taxonomy" id="387"/>
    <lineage>
        <taxon>Bacteria</taxon>
        <taxon>Pseudomonadati</taxon>
        <taxon>Pseudomonadota</taxon>
        <taxon>Alphaproteobacteria</taxon>
        <taxon>Hyphomicrobiales</taxon>
        <taxon>Rhizobiaceae</taxon>
        <taxon>Rhizobium/Agrobacterium group</taxon>
        <taxon>Rhizobium</taxon>
    </lineage>
</organism>
<evidence type="ECO:0000256" key="10">
    <source>
        <dbReference type="ARBA" id="ARBA00023077"/>
    </source>
</evidence>
<dbReference type="GO" id="GO:0009279">
    <property type="term" value="C:cell outer membrane"/>
    <property type="evidence" value="ECO:0007669"/>
    <property type="project" value="UniProtKB-SubCell"/>
</dbReference>
<dbReference type="InterPro" id="IPR012910">
    <property type="entry name" value="Plug_dom"/>
</dbReference>
<evidence type="ECO:0000313" key="18">
    <source>
        <dbReference type="EMBL" id="CAC48054.1"/>
    </source>
</evidence>
<evidence type="ECO:0000256" key="1">
    <source>
        <dbReference type="ARBA" id="ARBA00004571"/>
    </source>
</evidence>
<dbReference type="InterPro" id="IPR010105">
    <property type="entry name" value="TonB_sidphr_rcpt"/>
</dbReference>
<evidence type="ECO:0000256" key="5">
    <source>
        <dbReference type="ARBA" id="ARBA00022496"/>
    </source>
</evidence>
<proteinExistence type="inferred from homology"/>
<dbReference type="Gene3D" id="2.40.170.20">
    <property type="entry name" value="TonB-dependent receptor, beta-barrel domain"/>
    <property type="match status" value="1"/>
</dbReference>
<keyword evidence="9" id="KW-0406">Ion transport</keyword>
<keyword evidence="12 18" id="KW-0675">Receptor</keyword>
<dbReference type="AlphaFoldDB" id="Q93JP3"/>